<organism evidence="13 14">
    <name type="scientific">Folsomia candida</name>
    <name type="common">Springtail</name>
    <dbReference type="NCBI Taxonomy" id="158441"/>
    <lineage>
        <taxon>Eukaryota</taxon>
        <taxon>Metazoa</taxon>
        <taxon>Ecdysozoa</taxon>
        <taxon>Arthropoda</taxon>
        <taxon>Hexapoda</taxon>
        <taxon>Collembola</taxon>
        <taxon>Entomobryomorpha</taxon>
        <taxon>Isotomoidea</taxon>
        <taxon>Isotomidae</taxon>
        <taxon>Proisotominae</taxon>
        <taxon>Folsomia</taxon>
    </lineage>
</organism>
<evidence type="ECO:0000256" key="9">
    <source>
        <dbReference type="ARBA" id="ARBA00023224"/>
    </source>
</evidence>
<reference evidence="13 14" key="1">
    <citation type="submission" date="2015-12" db="EMBL/GenBank/DDBJ databases">
        <title>The genome of Folsomia candida.</title>
        <authorList>
            <person name="Faddeeva A."/>
            <person name="Derks M.F."/>
            <person name="Anvar Y."/>
            <person name="Smit S."/>
            <person name="Van Straalen N."/>
            <person name="Roelofs D."/>
        </authorList>
    </citation>
    <scope>NUCLEOTIDE SEQUENCE [LARGE SCALE GENOMIC DNA]</scope>
    <source>
        <strain evidence="13 14">VU population</strain>
        <tissue evidence="13">Whole body</tissue>
    </source>
</reference>
<evidence type="ECO:0000256" key="11">
    <source>
        <dbReference type="SAM" id="Phobius"/>
    </source>
</evidence>
<dbReference type="InterPro" id="IPR000276">
    <property type="entry name" value="GPCR_Rhodpsn"/>
</dbReference>
<evidence type="ECO:0000313" key="14">
    <source>
        <dbReference type="Proteomes" id="UP000198287"/>
    </source>
</evidence>
<dbReference type="InterPro" id="IPR017452">
    <property type="entry name" value="GPCR_Rhodpsn_7TM"/>
</dbReference>
<dbReference type="GO" id="GO:0004930">
    <property type="term" value="F:G protein-coupled receptor activity"/>
    <property type="evidence" value="ECO:0007669"/>
    <property type="project" value="UniProtKB-KW"/>
</dbReference>
<keyword evidence="5 11" id="KW-1133">Transmembrane helix</keyword>
<comment type="subcellular location">
    <subcellularLocation>
        <location evidence="1">Cell membrane</location>
        <topology evidence="1">Multi-pass membrane protein</topology>
    </subcellularLocation>
</comment>
<dbReference type="PROSITE" id="PS00237">
    <property type="entry name" value="G_PROTEIN_RECEP_F1_1"/>
    <property type="match status" value="1"/>
</dbReference>
<dbReference type="InterPro" id="IPR036734">
    <property type="entry name" value="Neur_chan_lig-bd_sf"/>
</dbReference>
<evidence type="ECO:0000256" key="6">
    <source>
        <dbReference type="ARBA" id="ARBA00023040"/>
    </source>
</evidence>
<dbReference type="PRINTS" id="PR00237">
    <property type="entry name" value="GPCRRHODOPSN"/>
</dbReference>
<gene>
    <name evidence="13" type="ORF">Fcan01_11147</name>
</gene>
<keyword evidence="7 11" id="KW-0472">Membrane</keyword>
<dbReference type="PROSITE" id="PS50262">
    <property type="entry name" value="G_PROTEIN_RECEP_F1_2"/>
    <property type="match status" value="1"/>
</dbReference>
<protein>
    <submittedName>
        <fullName evidence="13">Putative G-protein coupled receptor No18</fullName>
    </submittedName>
</protein>
<dbReference type="Proteomes" id="UP000198287">
    <property type="component" value="Unassembled WGS sequence"/>
</dbReference>
<evidence type="ECO:0000256" key="4">
    <source>
        <dbReference type="ARBA" id="ARBA00022692"/>
    </source>
</evidence>
<dbReference type="GO" id="GO:0005886">
    <property type="term" value="C:plasma membrane"/>
    <property type="evidence" value="ECO:0007669"/>
    <property type="project" value="UniProtKB-SubCell"/>
</dbReference>
<dbReference type="AlphaFoldDB" id="A0A226E9T9"/>
<feature type="domain" description="G-protein coupled receptors family 1 profile" evidence="12">
    <location>
        <begin position="283"/>
        <end position="557"/>
    </location>
</feature>
<keyword evidence="9 10" id="KW-0807">Transducer</keyword>
<proteinExistence type="inferred from homology"/>
<comment type="similarity">
    <text evidence="2 10">Belongs to the G-protein coupled receptor 1 family.</text>
</comment>
<feature type="transmembrane region" description="Helical" evidence="11">
    <location>
        <begin position="426"/>
        <end position="445"/>
    </location>
</feature>
<keyword evidence="6 10" id="KW-0297">G-protein coupled receptor</keyword>
<accession>A0A226E9T9</accession>
<sequence>MNVSIALSGSYICEVVTDAPRFLTERATTEIQILSETNRTISHKNGTDLQNPPLSIRSTLWSNLFGDYNKNLYPDGGAVILLGMSLIDVDINPEGFMDANVWAKLSWTDNRLKWDIDLTPVEFMTVAEENVWKPEIFLLNGPKPSGDCSKLGSVLVTPDGNVSWTSSCVYRTFCVWNYALDPCEEQSCGIEFEAWSKSGVIDKGFDLKRYVQRKYNVTRNFARKTVLETGNDNSIQFGKSVTFSMELRKNVPIRQIFKLFNGNFGNKLFLTCACLSAIAAIVGNGLVLLAWIFYKPVRKPQNSYLLSLAVVDLLVGVILCPTMIGELGWHPWRWGREWCQIYLLADWLLTTSSVLHLVAISMDRYHVIFDTATYTRRRTFPFFLRRICFLWTVTFWLITPPMRDWGGMGERSVQLGMCLSNMSTELSVHFAFGSFVLPVALLVGLRSLGGWKAAAEVREIAEYWEQSESEGGLYAEGISVIIIGKTVEDEVSKFKRSRRAAKMLGLIIGAYILTWLPFTVEYAISGFIPEGNRPDPLISAATVAICYSNSAFNPAIYAYCNPDFRKGFIKLVMFWKKRKN</sequence>
<evidence type="ECO:0000256" key="1">
    <source>
        <dbReference type="ARBA" id="ARBA00004651"/>
    </source>
</evidence>
<keyword evidence="4 10" id="KW-0812">Transmembrane</keyword>
<dbReference type="OrthoDB" id="6508039at2759"/>
<dbReference type="PANTHER" id="PTHR24248">
    <property type="entry name" value="ADRENERGIC RECEPTOR-RELATED G-PROTEIN COUPLED RECEPTOR"/>
    <property type="match status" value="1"/>
</dbReference>
<evidence type="ECO:0000256" key="5">
    <source>
        <dbReference type="ARBA" id="ARBA00022989"/>
    </source>
</evidence>
<feature type="transmembrane region" description="Helical" evidence="11">
    <location>
        <begin position="537"/>
        <end position="560"/>
    </location>
</feature>
<name>A0A226E9T9_FOLCA</name>
<feature type="transmembrane region" description="Helical" evidence="11">
    <location>
        <begin position="304"/>
        <end position="324"/>
    </location>
</feature>
<keyword evidence="8 10" id="KW-0675">Receptor</keyword>
<feature type="transmembrane region" description="Helical" evidence="11">
    <location>
        <begin position="268"/>
        <end position="292"/>
    </location>
</feature>
<dbReference type="EMBL" id="LNIX01000005">
    <property type="protein sequence ID" value="OXA54382.1"/>
    <property type="molecule type" value="Genomic_DNA"/>
</dbReference>
<dbReference type="Gene3D" id="1.20.1070.10">
    <property type="entry name" value="Rhodopsin 7-helix transmembrane proteins"/>
    <property type="match status" value="1"/>
</dbReference>
<dbReference type="Pfam" id="PF02931">
    <property type="entry name" value="Neur_chan_LBD"/>
    <property type="match status" value="1"/>
</dbReference>
<dbReference type="GO" id="GO:0005230">
    <property type="term" value="F:extracellular ligand-gated monoatomic ion channel activity"/>
    <property type="evidence" value="ECO:0007669"/>
    <property type="project" value="InterPro"/>
</dbReference>
<evidence type="ECO:0000256" key="2">
    <source>
        <dbReference type="ARBA" id="ARBA00010663"/>
    </source>
</evidence>
<dbReference type="InterPro" id="IPR006202">
    <property type="entry name" value="Neur_chan_lig-bd"/>
</dbReference>
<feature type="transmembrane region" description="Helical" evidence="11">
    <location>
        <begin position="344"/>
        <end position="362"/>
    </location>
</feature>
<dbReference type="SUPFAM" id="SSF81321">
    <property type="entry name" value="Family A G protein-coupled receptor-like"/>
    <property type="match status" value="1"/>
</dbReference>
<dbReference type="Gene3D" id="2.70.170.10">
    <property type="entry name" value="Neurotransmitter-gated ion-channel ligand-binding domain"/>
    <property type="match status" value="1"/>
</dbReference>
<comment type="caution">
    <text evidence="13">The sequence shown here is derived from an EMBL/GenBank/DDBJ whole genome shotgun (WGS) entry which is preliminary data.</text>
</comment>
<evidence type="ECO:0000256" key="8">
    <source>
        <dbReference type="ARBA" id="ARBA00023170"/>
    </source>
</evidence>
<evidence type="ECO:0000256" key="3">
    <source>
        <dbReference type="ARBA" id="ARBA00022475"/>
    </source>
</evidence>
<evidence type="ECO:0000313" key="13">
    <source>
        <dbReference type="EMBL" id="OXA54382.1"/>
    </source>
</evidence>
<keyword evidence="3" id="KW-1003">Cell membrane</keyword>
<feature type="transmembrane region" description="Helical" evidence="11">
    <location>
        <begin position="503"/>
        <end position="525"/>
    </location>
</feature>
<dbReference type="SUPFAM" id="SSF63712">
    <property type="entry name" value="Nicotinic receptor ligand binding domain-like"/>
    <property type="match status" value="1"/>
</dbReference>
<feature type="transmembrane region" description="Helical" evidence="11">
    <location>
        <begin position="383"/>
        <end position="399"/>
    </location>
</feature>
<evidence type="ECO:0000256" key="7">
    <source>
        <dbReference type="ARBA" id="ARBA00023136"/>
    </source>
</evidence>
<evidence type="ECO:0000256" key="10">
    <source>
        <dbReference type="RuleBase" id="RU000688"/>
    </source>
</evidence>
<keyword evidence="14" id="KW-1185">Reference proteome</keyword>
<dbReference type="Pfam" id="PF00001">
    <property type="entry name" value="7tm_1"/>
    <property type="match status" value="1"/>
</dbReference>
<evidence type="ECO:0000259" key="12">
    <source>
        <dbReference type="PROSITE" id="PS50262"/>
    </source>
</evidence>